<comment type="caution">
    <text evidence="2">The sequence shown here is derived from an EMBL/GenBank/DDBJ whole genome shotgun (WGS) entry which is preliminary data.</text>
</comment>
<protein>
    <recommendedName>
        <fullName evidence="1">SnoaL-like domain-containing protein</fullName>
    </recommendedName>
</protein>
<organism evidence="2 3">
    <name type="scientific">Hymenoscyphus albidus</name>
    <dbReference type="NCBI Taxonomy" id="595503"/>
    <lineage>
        <taxon>Eukaryota</taxon>
        <taxon>Fungi</taxon>
        <taxon>Dikarya</taxon>
        <taxon>Ascomycota</taxon>
        <taxon>Pezizomycotina</taxon>
        <taxon>Leotiomycetes</taxon>
        <taxon>Helotiales</taxon>
        <taxon>Helotiaceae</taxon>
        <taxon>Hymenoscyphus</taxon>
    </lineage>
</organism>
<dbReference type="Pfam" id="PF13577">
    <property type="entry name" value="SnoaL_4"/>
    <property type="match status" value="1"/>
</dbReference>
<sequence length="64" mass="7184">MATATYNISTYLLDRANIHYTVTKMCLLLDLKKFSELATDVFDEQVRVDYTSLLGGELYTISGG</sequence>
<dbReference type="AlphaFoldDB" id="A0A9N9LSC0"/>
<keyword evidence="3" id="KW-1185">Reference proteome</keyword>
<name>A0A9N9LSC0_9HELO</name>
<evidence type="ECO:0000313" key="3">
    <source>
        <dbReference type="Proteomes" id="UP000701801"/>
    </source>
</evidence>
<dbReference type="InterPro" id="IPR037401">
    <property type="entry name" value="SnoaL-like"/>
</dbReference>
<evidence type="ECO:0000259" key="1">
    <source>
        <dbReference type="Pfam" id="PF13577"/>
    </source>
</evidence>
<dbReference type="Gene3D" id="3.10.450.50">
    <property type="match status" value="1"/>
</dbReference>
<gene>
    <name evidence="2" type="ORF">HYALB_00002172</name>
</gene>
<accession>A0A9N9LSC0</accession>
<dbReference type="Proteomes" id="UP000701801">
    <property type="component" value="Unassembled WGS sequence"/>
</dbReference>
<dbReference type="EMBL" id="CAJVRM010000184">
    <property type="protein sequence ID" value="CAG8976656.1"/>
    <property type="molecule type" value="Genomic_DNA"/>
</dbReference>
<feature type="domain" description="SnoaL-like" evidence="1">
    <location>
        <begin position="11"/>
        <end position="55"/>
    </location>
</feature>
<proteinExistence type="predicted"/>
<reference evidence="2" key="1">
    <citation type="submission" date="2021-07" db="EMBL/GenBank/DDBJ databases">
        <authorList>
            <person name="Durling M."/>
        </authorList>
    </citation>
    <scope>NUCLEOTIDE SEQUENCE</scope>
</reference>
<dbReference type="OrthoDB" id="5208229at2759"/>
<evidence type="ECO:0000313" key="2">
    <source>
        <dbReference type="EMBL" id="CAG8976656.1"/>
    </source>
</evidence>